<evidence type="ECO:0000256" key="2">
    <source>
        <dbReference type="SAM" id="SignalP"/>
    </source>
</evidence>
<feature type="region of interest" description="Disordered" evidence="1">
    <location>
        <begin position="273"/>
        <end position="295"/>
    </location>
</feature>
<evidence type="ECO:0000313" key="4">
    <source>
        <dbReference type="EMBL" id="ANM64803.1"/>
    </source>
</evidence>
<feature type="chain" id="PRO_5009605538" evidence="2">
    <location>
        <begin position="25"/>
        <end position="580"/>
    </location>
</feature>
<gene>
    <name evidence="4 6" type="primary">NAI2</name>
    <name evidence="3 4" type="ordered locus">At3g15950</name>
</gene>
<dbReference type="Proteomes" id="UP000006548">
    <property type="component" value="Chromosome 3"/>
</dbReference>
<dbReference type="ExpressionAtlas" id="A0A1I9LQE5">
    <property type="expression patterns" value="baseline and differential"/>
</dbReference>
<sequence length="580" mass="63186">MGTKFLALGLSLCLVLSSFYQVSCQDEGTGSLSTLDLIEHEYQTSVNSLQGNEAVDQTETSGQKNSTVSDNNTISLSLSEEPALETLKESVDTSAELGAVTDEVDKPSSMLDHIELEFEAHINELKEAGSDGINKVEESKDDEEAARRHKMLEAIEREFEAAHAGFEQLKTDDSAQGLDDEQSAKRQSMLDEIERDFEAATKGLEELKANDSTGDKDDDEHVARRKIMLEAIEREFEAATKGLEELKNESEQAENKRNSMLEAFEREFEAATNAKANGENSAKNPSTISTTVQKSSGGYNAGLEGLLKPADGVCGCFNKDKDGLQADTDSSINIAEILAEESKLQGSGTSRLTTSLNNLVDTHRKETSSKVGSVLGSSSSVTSTTSESAATSESIESLKQTLRKLRGLSARDLVNHPNFDAIIAAGTRYEVLSSASIGYISLLAKYKTVIKEGLEASQRVQIAQTRAKLLKETAMEKQRTVDSVFAAAKTTAQRGDALHIRIVAIKKLLAKLEAEKVDVDSKFTSLTTSLSELLKEASQAYEEYHEAVHKAKDEQAAEEFAVETTKRAEHIWVEFLSSLN</sequence>
<protein>
    <submittedName>
        <fullName evidence="4">DNA topoisomerase-like protein</fullName>
    </submittedName>
</protein>
<dbReference type="GeneID" id="820839"/>
<keyword evidence="7 8" id="KW-1267">Proteomics identification</keyword>
<evidence type="ECO:0000313" key="3">
    <source>
        <dbReference type="Araport" id="AT3G15950"/>
    </source>
</evidence>
<evidence type="ECO:0000256" key="1">
    <source>
        <dbReference type="SAM" id="MobiDB-lite"/>
    </source>
</evidence>
<keyword evidence="2" id="KW-0732">Signal</keyword>
<dbReference type="EMBL" id="CP002686">
    <property type="protein sequence ID" value="ANM64803.1"/>
    <property type="molecule type" value="Genomic_DNA"/>
</dbReference>
<dbReference type="SMR" id="A0A1I9LQE5"/>
<evidence type="ECO:0007829" key="7">
    <source>
        <dbReference type="PeptideAtlas" id="A0A1I9LQE5"/>
    </source>
</evidence>
<dbReference type="Araport" id="AT3G15950"/>
<evidence type="ECO:0000313" key="6">
    <source>
        <dbReference type="TAIR" id="AT3G15950"/>
    </source>
</evidence>
<feature type="region of interest" description="Disordered" evidence="1">
    <location>
        <begin position="49"/>
        <end position="72"/>
    </location>
</feature>
<keyword evidence="5" id="KW-1185">Reference proteome</keyword>
<reference evidence="4 5" key="1">
    <citation type="journal article" date="2000" name="Nature">
        <title>Sequence and analysis of chromosome 3 of the plant Arabidopsis thaliana.</title>
        <authorList>
            <consortium name="European Union Chromosome 3 Arabidopsis Sequencing Consortium"/>
            <consortium name="Institute for Genomic Research"/>
            <consortium name="Kazusa DNA Research Institute"/>
            <person name="Salanoubat M."/>
            <person name="Lemcke K."/>
            <person name="Rieger M."/>
            <person name="Ansorge W."/>
            <person name="Unseld M."/>
            <person name="Fartmann B."/>
            <person name="Valle G."/>
            <person name="Blocker H."/>
            <person name="Perez-Alonso M."/>
            <person name="Obermaier B."/>
            <person name="Delseny M."/>
            <person name="Boutry M."/>
            <person name="Grivell L.A."/>
            <person name="Mache R."/>
            <person name="Puigdomenech P."/>
            <person name="De Simone V."/>
            <person name="Choisne N."/>
            <person name="Artiguenave F."/>
            <person name="Robert C."/>
            <person name="Brottier P."/>
            <person name="Wincker P."/>
            <person name="Cattolico L."/>
            <person name="Weissenbach J."/>
            <person name="Saurin W."/>
            <person name="Quetier F."/>
            <person name="Schafer M."/>
            <person name="Muller-Auer S."/>
            <person name="Gabel C."/>
            <person name="Fuchs M."/>
            <person name="Benes V."/>
            <person name="Wurmbach E."/>
            <person name="Drzonek H."/>
            <person name="Erfle H."/>
            <person name="Jordan N."/>
            <person name="Bangert S."/>
            <person name="Wiedelmann R."/>
            <person name="Kranz H."/>
            <person name="Voss H."/>
            <person name="Holland R."/>
            <person name="Brandt P."/>
            <person name="Nyakatura G."/>
            <person name="Vezzi A."/>
            <person name="D'Angelo M."/>
            <person name="Pallavicini A."/>
            <person name="Toppo S."/>
            <person name="Simionati B."/>
            <person name="Conrad A."/>
            <person name="Hornischer K."/>
            <person name="Kauer G."/>
            <person name="Lohnert T.H."/>
            <person name="Nordsiek G."/>
            <person name="Reichelt J."/>
            <person name="Scharfe M."/>
            <person name="Schon O."/>
            <person name="Bargues M."/>
            <person name="Terol J."/>
            <person name="Climent J."/>
            <person name="Navarro P."/>
            <person name="Collado C."/>
            <person name="Perez-Perez A."/>
            <person name="Ottenwalder B."/>
            <person name="Duchemin D."/>
            <person name="Cooke R."/>
            <person name="Laudie M."/>
            <person name="Berger-Llauro C."/>
            <person name="Purnelle B."/>
            <person name="Masuy D."/>
            <person name="de Haan M."/>
            <person name="Maarse A.C."/>
            <person name="Alcaraz J.P."/>
            <person name="Cottet A."/>
            <person name="Casacuberta E."/>
            <person name="Monfort A."/>
            <person name="Argiriou A."/>
            <person name="flores M."/>
            <person name="Liguori R."/>
            <person name="Vitale D."/>
            <person name="Mannhaupt G."/>
            <person name="Haase D."/>
            <person name="Schoof H."/>
            <person name="Rudd S."/>
            <person name="Zaccaria P."/>
            <person name="Mewes H.W."/>
            <person name="Mayer K.F."/>
            <person name="Kaul S."/>
            <person name="Town C.D."/>
            <person name="Koo H.L."/>
            <person name="Tallon L.J."/>
            <person name="Jenkins J."/>
            <person name="Rooney T."/>
            <person name="Rizzo M."/>
            <person name="Walts A."/>
            <person name="Utterback T."/>
            <person name="Fujii C.Y."/>
            <person name="Shea T.P."/>
            <person name="Creasy T.H."/>
            <person name="Haas B."/>
            <person name="Maiti R."/>
            <person name="Wu D."/>
            <person name="Peterson J."/>
            <person name="Van Aken S."/>
            <person name="Pai G."/>
            <person name="Militscher J."/>
            <person name="Sellers P."/>
            <person name="Gill J.E."/>
            <person name="Feldblyum T.V."/>
            <person name="Preuss D."/>
            <person name="Lin X."/>
            <person name="Nierman W.C."/>
            <person name="Salzberg S.L."/>
            <person name="White O."/>
            <person name="Venter J.C."/>
            <person name="Fraser C.M."/>
            <person name="Kaneko T."/>
            <person name="Nakamura Y."/>
            <person name="Sato S."/>
            <person name="Kato T."/>
            <person name="Asamizu E."/>
            <person name="Sasamoto S."/>
            <person name="Kimura T."/>
            <person name="Idesawa K."/>
            <person name="Kawashima K."/>
            <person name="Kishida Y."/>
            <person name="Kiyokawa C."/>
            <person name="Kohara M."/>
            <person name="Matsumoto M."/>
            <person name="Matsuno A."/>
            <person name="Muraki A."/>
            <person name="Nakayama S."/>
            <person name="Nakazaki N."/>
            <person name="Shinpo S."/>
            <person name="Takeuchi C."/>
            <person name="Wada T."/>
            <person name="Watanabe A."/>
            <person name="Yamada M."/>
            <person name="Yasuda M."/>
            <person name="Tabata S."/>
        </authorList>
    </citation>
    <scope>NUCLEOTIDE SEQUENCE [LARGE SCALE GENOMIC DNA]</scope>
    <source>
        <strain evidence="5">cv. Columbia</strain>
    </source>
</reference>
<evidence type="ECO:0000313" key="5">
    <source>
        <dbReference type="Proteomes" id="UP000006548"/>
    </source>
</evidence>
<name>A0A1I9LQE5_ARATH</name>
<feature type="compositionally biased region" description="Polar residues" evidence="1">
    <location>
        <begin position="274"/>
        <end position="295"/>
    </location>
</feature>
<dbReference type="ProteomicsDB" id="199700"/>
<dbReference type="AlphaFoldDB" id="A0A1I9LQE5"/>
<organism evidence="4 5">
    <name type="scientific">Arabidopsis thaliana</name>
    <name type="common">Mouse-ear cress</name>
    <dbReference type="NCBI Taxonomy" id="3702"/>
    <lineage>
        <taxon>Eukaryota</taxon>
        <taxon>Viridiplantae</taxon>
        <taxon>Streptophyta</taxon>
        <taxon>Embryophyta</taxon>
        <taxon>Tracheophyta</taxon>
        <taxon>Spermatophyta</taxon>
        <taxon>Magnoliopsida</taxon>
        <taxon>eudicotyledons</taxon>
        <taxon>Gunneridae</taxon>
        <taxon>Pentapetalae</taxon>
        <taxon>rosids</taxon>
        <taxon>malvids</taxon>
        <taxon>Brassicales</taxon>
        <taxon>Brassicaceae</taxon>
        <taxon>Camelineae</taxon>
        <taxon>Arabidopsis</taxon>
    </lineage>
</organism>
<proteinExistence type="evidence at protein level"/>
<feature type="compositionally biased region" description="Low complexity" evidence="1">
    <location>
        <begin position="369"/>
        <end position="393"/>
    </location>
</feature>
<dbReference type="RefSeq" id="NP_001326808.1">
    <property type="nucleotide sequence ID" value="NM_001338193.1"/>
</dbReference>
<evidence type="ECO:0007829" key="8">
    <source>
        <dbReference type="ProteomicsDB" id="A0A1I9LQE5"/>
    </source>
</evidence>
<dbReference type="TAIR" id="AT3G15950">
    <property type="gene designation" value="NAI2"/>
</dbReference>
<accession>A0A1I9LQE5</accession>
<feature type="signal peptide" evidence="2">
    <location>
        <begin position="1"/>
        <end position="24"/>
    </location>
</feature>
<feature type="region of interest" description="Disordered" evidence="1">
    <location>
        <begin position="363"/>
        <end position="393"/>
    </location>
</feature>
<reference evidence="5" key="2">
    <citation type="journal article" date="2017" name="Plant J.">
        <title>Araport11: a complete reannotation of the Arabidopsis thaliana reference genome.</title>
        <authorList>
            <person name="Cheng C.Y."/>
            <person name="Krishnakumar V."/>
            <person name="Chan A.P."/>
            <person name="Thibaud-Nissen F."/>
            <person name="Schobel S."/>
            <person name="Town C.D."/>
        </authorList>
    </citation>
    <scope>GENOME REANNOTATION</scope>
    <source>
        <strain evidence="5">cv. Columbia</strain>
    </source>
</reference>